<proteinExistence type="predicted"/>
<keyword evidence="2" id="KW-0732">Signal</keyword>
<feature type="transmembrane region" description="Helical" evidence="5">
    <location>
        <begin position="403"/>
        <end position="426"/>
    </location>
</feature>
<feature type="compositionally biased region" description="Polar residues" evidence="4">
    <location>
        <begin position="458"/>
        <end position="469"/>
    </location>
</feature>
<keyword evidence="7" id="KW-1185">Reference proteome</keyword>
<keyword evidence="5" id="KW-1133">Transmembrane helix</keyword>
<evidence type="ECO:0000313" key="7">
    <source>
        <dbReference type="Proteomes" id="UP001138500"/>
    </source>
</evidence>
<evidence type="ECO:0000256" key="2">
    <source>
        <dbReference type="ARBA" id="ARBA00022729"/>
    </source>
</evidence>
<evidence type="ECO:0000256" key="3">
    <source>
        <dbReference type="ARBA" id="ARBA00023180"/>
    </source>
</evidence>
<dbReference type="AlphaFoldDB" id="A0A9W7W3G3"/>
<evidence type="ECO:0000256" key="5">
    <source>
        <dbReference type="SAM" id="Phobius"/>
    </source>
</evidence>
<dbReference type="GO" id="GO:0009986">
    <property type="term" value="C:cell surface"/>
    <property type="evidence" value="ECO:0007669"/>
    <property type="project" value="TreeGrafter"/>
</dbReference>
<dbReference type="Proteomes" id="UP001138500">
    <property type="component" value="Unassembled WGS sequence"/>
</dbReference>
<dbReference type="GO" id="GO:0031505">
    <property type="term" value="P:fungal-type cell wall organization"/>
    <property type="evidence" value="ECO:0007669"/>
    <property type="project" value="TreeGrafter"/>
</dbReference>
<reference evidence="6 7" key="1">
    <citation type="journal article" date="2018" name="IMA Fungus">
        <title>IMA Genome-F 10: Nine draft genome sequences of Claviceps purpurea s.lat., including C. arundinis, C. humidiphila, and C. cf. spartinae, pseudomolecules for the pitch canker pathogen Fusarium circinatum, draft genome of Davidsoniella eucalypti, Grosmannia galeiformis, Quambalaria eucalypti, and Teratosphaeria destructans.</title>
        <authorList>
            <person name="Wingfield B.D."/>
            <person name="Liu M."/>
            <person name="Nguyen H.D."/>
            <person name="Lane F.A."/>
            <person name="Morgan S.W."/>
            <person name="De Vos L."/>
            <person name="Wilken P.M."/>
            <person name="Duong T.A."/>
            <person name="Aylward J."/>
            <person name="Coetzee M.P."/>
            <person name="Dadej K."/>
            <person name="De Beer Z.W."/>
            <person name="Findlay W."/>
            <person name="Havenga M."/>
            <person name="Kolarik M."/>
            <person name="Menzies J.G."/>
            <person name="Naidoo K."/>
            <person name="Pochopski O."/>
            <person name="Shoukouhi P."/>
            <person name="Santana Q.C."/>
            <person name="Seifert K.A."/>
            <person name="Soal N."/>
            <person name="Steenkamp E.T."/>
            <person name="Tatham C.T."/>
            <person name="van der Nest M.A."/>
            <person name="Wingfield M.J."/>
        </authorList>
    </citation>
    <scope>NUCLEOTIDE SEQUENCE [LARGE SCALE GENOMIC DNA]</scope>
    <source>
        <strain evidence="6">CMW44962</strain>
    </source>
</reference>
<accession>A0A9W7W3G3</accession>
<gene>
    <name evidence="6" type="ORF">Tdes44962_MAKER09324</name>
</gene>
<keyword evidence="5" id="KW-0812">Transmembrane</keyword>
<feature type="compositionally biased region" description="Gly residues" evidence="4">
    <location>
        <begin position="516"/>
        <end position="529"/>
    </location>
</feature>
<dbReference type="GO" id="GO:0005886">
    <property type="term" value="C:plasma membrane"/>
    <property type="evidence" value="ECO:0007669"/>
    <property type="project" value="TreeGrafter"/>
</dbReference>
<comment type="caution">
    <text evidence="6">The sequence shown here is derived from an EMBL/GenBank/DDBJ whole genome shotgun (WGS) entry which is preliminary data.</text>
</comment>
<evidence type="ECO:0000256" key="1">
    <source>
        <dbReference type="ARBA" id="ARBA00004196"/>
    </source>
</evidence>
<evidence type="ECO:0000313" key="6">
    <source>
        <dbReference type="EMBL" id="KAH9828414.1"/>
    </source>
</evidence>
<dbReference type="OrthoDB" id="3875599at2759"/>
<dbReference type="SUPFAM" id="SSF52058">
    <property type="entry name" value="L domain-like"/>
    <property type="match status" value="2"/>
</dbReference>
<dbReference type="EMBL" id="RIBY02001579">
    <property type="protein sequence ID" value="KAH9828414.1"/>
    <property type="molecule type" value="Genomic_DNA"/>
</dbReference>
<name>A0A9W7W3G3_9PEZI</name>
<dbReference type="GO" id="GO:0009277">
    <property type="term" value="C:fungal-type cell wall"/>
    <property type="evidence" value="ECO:0007669"/>
    <property type="project" value="TreeGrafter"/>
</dbReference>
<reference evidence="6 7" key="2">
    <citation type="journal article" date="2021" name="Curr. Genet.">
        <title>Genetic response to nitrogen starvation in the aggressive Eucalyptus foliar pathogen Teratosphaeria destructans.</title>
        <authorList>
            <person name="Havenga M."/>
            <person name="Wingfield B.D."/>
            <person name="Wingfield M.J."/>
            <person name="Dreyer L.L."/>
            <person name="Roets F."/>
            <person name="Aylward J."/>
        </authorList>
    </citation>
    <scope>NUCLEOTIDE SEQUENCE [LARGE SCALE GENOMIC DNA]</scope>
    <source>
        <strain evidence="6">CMW44962</strain>
    </source>
</reference>
<comment type="subcellular location">
    <subcellularLocation>
        <location evidence="1">Cell envelope</location>
    </subcellularLocation>
</comment>
<protein>
    <submittedName>
        <fullName evidence="6">GPI-anchored cell wall organization protein Ecm33</fullName>
    </submittedName>
</protein>
<keyword evidence="3" id="KW-0325">Glycoprotein</keyword>
<feature type="region of interest" description="Disordered" evidence="4">
    <location>
        <begin position="436"/>
        <end position="560"/>
    </location>
</feature>
<dbReference type="PANTHER" id="PTHR31018">
    <property type="entry name" value="SPORULATION-SPECIFIC PROTEIN-RELATED"/>
    <property type="match status" value="1"/>
</dbReference>
<keyword evidence="5" id="KW-0472">Membrane</keyword>
<dbReference type="InterPro" id="IPR051648">
    <property type="entry name" value="CWI-Assembly_Regulator"/>
</dbReference>
<organism evidence="6 7">
    <name type="scientific">Teratosphaeria destructans</name>
    <dbReference type="NCBI Taxonomy" id="418781"/>
    <lineage>
        <taxon>Eukaryota</taxon>
        <taxon>Fungi</taxon>
        <taxon>Dikarya</taxon>
        <taxon>Ascomycota</taxon>
        <taxon>Pezizomycotina</taxon>
        <taxon>Dothideomycetes</taxon>
        <taxon>Dothideomycetidae</taxon>
        <taxon>Mycosphaerellales</taxon>
        <taxon>Teratosphaeriaceae</taxon>
        <taxon>Teratosphaeria</taxon>
    </lineage>
</organism>
<sequence length="560" mass="59351">MYRPQEVSAGPPAVQSTPYFPSSPSFRASAVLAGLMRHLSTRTAAIWLCWIWHTLSQVCNNATTTLRGWQDIVALAPCTTFTGSLAIATDFPGPLLEVEGPETILGSVVVANVSNITTIAARNLSTITGDCVLSNLPLLTNLTLPNWSSVSTLRLDRIPTPNTLDLQTTLQQVTNLYVTNTTLEALPALVLPSAQMENLVITGNAYLDTVRFEAGNITQMVTIAGNGGTMDLTLPNLTYAYDMEISNASQIDMPLLHSVSQDLVIHWNSASNISLPQLSFVGSELSITNNSQLLDIRLNQLVNVQGGLDLSGNPQVEQIRGLPVLSVVGGDLTLEGPFTNISLPSLHTVTGDVVIQTSDDEFNCSSIPADIASGSYTCNAQTRLPTSPASRSHGRAHSLSSGAIAGIAVGSIAAVATLALLVFCFWRRRNLPHAPPPSAPPYEPPNHVKYDPPPPPTHISNSWVQQRRSPSPVELPTSRSPPLTPPPLVPERSDRRPRSGNSSQRYPPISLDRFGSGTGSGTGSGGPGVGSPDASPSPVTPLTGLERTGTMSGRSGVSMF</sequence>
<dbReference type="PANTHER" id="PTHR31018:SF3">
    <property type="entry name" value="RECEPTOR PROTEIN-TYROSINE KINASE"/>
    <property type="match status" value="1"/>
</dbReference>
<evidence type="ECO:0000256" key="4">
    <source>
        <dbReference type="SAM" id="MobiDB-lite"/>
    </source>
</evidence>
<feature type="compositionally biased region" description="Polar residues" evidence="4">
    <location>
        <begin position="549"/>
        <end position="560"/>
    </location>
</feature>
<dbReference type="CDD" id="cd12087">
    <property type="entry name" value="TM_EGFR-like"/>
    <property type="match status" value="1"/>
</dbReference>